<dbReference type="Proteomes" id="UP000635565">
    <property type="component" value="Unassembled WGS sequence"/>
</dbReference>
<protein>
    <submittedName>
        <fullName evidence="2">Uncharacterized protein</fullName>
    </submittedName>
</protein>
<accession>A0ABQ3VTW8</accession>
<evidence type="ECO:0000256" key="1">
    <source>
        <dbReference type="SAM" id="MobiDB-lite"/>
    </source>
</evidence>
<sequence length="76" mass="8425">MQEWCYVDVDSDGPIERSERSDDYMQREQILEYGGVVRRAQDEGLALLCSELAREEDSTSCGGGLPVRGGRARSLG</sequence>
<comment type="caution">
    <text evidence="2">The sequence shown here is derived from an EMBL/GenBank/DDBJ whole genome shotgun (WGS) entry which is preliminary data.</text>
</comment>
<gene>
    <name evidence="2" type="ORF">KSZ_71870</name>
</gene>
<name>A0ABQ3VTW8_9CHLR</name>
<evidence type="ECO:0000313" key="2">
    <source>
        <dbReference type="EMBL" id="GHO89181.1"/>
    </source>
</evidence>
<proteinExistence type="predicted"/>
<feature type="region of interest" description="Disordered" evidence="1">
    <location>
        <begin position="57"/>
        <end position="76"/>
    </location>
</feature>
<dbReference type="EMBL" id="BNJJ01000032">
    <property type="protein sequence ID" value="GHO89181.1"/>
    <property type="molecule type" value="Genomic_DNA"/>
</dbReference>
<evidence type="ECO:0000313" key="3">
    <source>
        <dbReference type="Proteomes" id="UP000635565"/>
    </source>
</evidence>
<organism evidence="2 3">
    <name type="scientific">Dictyobacter formicarum</name>
    <dbReference type="NCBI Taxonomy" id="2778368"/>
    <lineage>
        <taxon>Bacteria</taxon>
        <taxon>Bacillati</taxon>
        <taxon>Chloroflexota</taxon>
        <taxon>Ktedonobacteria</taxon>
        <taxon>Ktedonobacterales</taxon>
        <taxon>Dictyobacteraceae</taxon>
        <taxon>Dictyobacter</taxon>
    </lineage>
</organism>
<keyword evidence="3" id="KW-1185">Reference proteome</keyword>
<reference evidence="2 3" key="1">
    <citation type="journal article" date="2021" name="Int. J. Syst. Evol. Microbiol.">
        <title>Reticulibacter mediterranei gen. nov., sp. nov., within the new family Reticulibacteraceae fam. nov., and Ktedonospora formicarum gen. nov., sp. nov., Ktedonobacter robiniae sp. nov., Dictyobacter formicarum sp. nov. and Dictyobacter arantiisoli sp. nov., belonging to the class Ktedonobacteria.</title>
        <authorList>
            <person name="Yabe S."/>
            <person name="Zheng Y."/>
            <person name="Wang C.M."/>
            <person name="Sakai Y."/>
            <person name="Abe K."/>
            <person name="Yokota A."/>
            <person name="Donadio S."/>
            <person name="Cavaletti L."/>
            <person name="Monciardini P."/>
        </authorList>
    </citation>
    <scope>NUCLEOTIDE SEQUENCE [LARGE SCALE GENOMIC DNA]</scope>
    <source>
        <strain evidence="2 3">SOSP1-9</strain>
    </source>
</reference>